<dbReference type="OrthoDB" id="10293965at2759"/>
<dbReference type="AlphaFoldDB" id="A0A1Q2YMB3"/>
<accession>A0A1Q2YMB3</accession>
<proteinExistence type="predicted"/>
<reference evidence="2 3" key="1">
    <citation type="submission" date="2016-08" db="EMBL/GenBank/DDBJ databases">
        <title>Whole genome shotgun sequence of Pichia membranifaciens KS47-1.</title>
        <authorList>
            <person name="Konishi M."/>
            <person name="Ishida M."/>
            <person name="Arakawa T."/>
            <person name="Kato Y."/>
            <person name="Horiuchi J."/>
        </authorList>
    </citation>
    <scope>NUCLEOTIDE SEQUENCE [LARGE SCALE GENOMIC DNA]</scope>
    <source>
        <strain evidence="2 3">KS47-1</strain>
    </source>
</reference>
<evidence type="ECO:0000313" key="3">
    <source>
        <dbReference type="Proteomes" id="UP000186136"/>
    </source>
</evidence>
<feature type="signal peptide" evidence="1">
    <location>
        <begin position="1"/>
        <end position="19"/>
    </location>
</feature>
<dbReference type="EMBL" id="BDGI01000240">
    <property type="protein sequence ID" value="GAV30688.1"/>
    <property type="molecule type" value="Genomic_DNA"/>
</dbReference>
<evidence type="ECO:0000256" key="1">
    <source>
        <dbReference type="SAM" id="SignalP"/>
    </source>
</evidence>
<organism evidence="2 3">
    <name type="scientific">Pichia membranifaciens</name>
    <dbReference type="NCBI Taxonomy" id="4926"/>
    <lineage>
        <taxon>Eukaryota</taxon>
        <taxon>Fungi</taxon>
        <taxon>Dikarya</taxon>
        <taxon>Ascomycota</taxon>
        <taxon>Saccharomycotina</taxon>
        <taxon>Pichiomycetes</taxon>
        <taxon>Pichiales</taxon>
        <taxon>Pichiaceae</taxon>
        <taxon>Pichia</taxon>
    </lineage>
</organism>
<dbReference type="Proteomes" id="UP000186136">
    <property type="component" value="Unassembled WGS sequence"/>
</dbReference>
<evidence type="ECO:0000313" key="2">
    <source>
        <dbReference type="EMBL" id="GAV30688.1"/>
    </source>
</evidence>
<keyword evidence="3" id="KW-1185">Reference proteome</keyword>
<keyword evidence="1" id="KW-0732">Signal</keyword>
<comment type="caution">
    <text evidence="2">The sequence shown here is derived from an EMBL/GenBank/DDBJ whole genome shotgun (WGS) entry which is preliminary data.</text>
</comment>
<sequence length="329" mass="36667">MLFPFKIILFYVTLITVAATPILNKRTFPFYDFIHTVAPIYLRAQFNGNPNVQYWTKIAWWASFVAGDGGLTDNVNVGIDACQSCIANHQSPNTNCRNDIVSLVKMSITNVTKGVVGWMSGYGANGVDGNGSPVKRQLSNRSGDADIDTFDPVIENWTSNNITRHLATAHIRSGATMLSKSSINYENGNTVDDFQFNSDDYGLYRVYHSYQGNGNGIVAFSLPNYATNYGNQTLVKRYPTLDYLCQGYMAVSYCADVNSIARIVDDNNDIESSVSKMYDLATEGSWTSKFFKLYTTNSNDVSESWQASMRVFYIEPNSHPYETECDTGS</sequence>
<feature type="chain" id="PRO_5012365709" evidence="1">
    <location>
        <begin position="20"/>
        <end position="329"/>
    </location>
</feature>
<gene>
    <name evidence="2" type="ORF">PMKS-004207</name>
</gene>
<protein>
    <submittedName>
        <fullName evidence="2">Uncharacterized protein</fullName>
    </submittedName>
</protein>
<name>A0A1Q2YMB3_9ASCO</name>